<evidence type="ECO:0000313" key="4">
    <source>
        <dbReference type="Proteomes" id="UP000294545"/>
    </source>
</evidence>
<organism evidence="3 4">
    <name type="scientific">Natranaerovirga hydrolytica</name>
    <dbReference type="NCBI Taxonomy" id="680378"/>
    <lineage>
        <taxon>Bacteria</taxon>
        <taxon>Bacillati</taxon>
        <taxon>Bacillota</taxon>
        <taxon>Clostridia</taxon>
        <taxon>Lachnospirales</taxon>
        <taxon>Natranaerovirgaceae</taxon>
        <taxon>Natranaerovirga</taxon>
    </lineage>
</organism>
<sequence length="115" mass="13911">MYNNRRVGSTYEKKAIDYLKQNHYTHLQANYRCKIGEIDIIAQDGKYLVFIEVKYRKNNKKGYPREAVHYYKQKTIIKVAQYYLMEKKLMDKVSVRFDVVEILDQDIQLIKNAFY</sequence>
<dbReference type="GO" id="GO:0004519">
    <property type="term" value="F:endonuclease activity"/>
    <property type="evidence" value="ECO:0007669"/>
    <property type="project" value="UniProtKB-KW"/>
</dbReference>
<evidence type="ECO:0000256" key="2">
    <source>
        <dbReference type="HAMAP-Rule" id="MF_00048"/>
    </source>
</evidence>
<keyword evidence="3" id="KW-0255">Endonuclease</keyword>
<dbReference type="NCBIfam" id="NF009150">
    <property type="entry name" value="PRK12497.1-3"/>
    <property type="match status" value="1"/>
</dbReference>
<dbReference type="InterPro" id="IPR011335">
    <property type="entry name" value="Restrct_endonuc-II-like"/>
</dbReference>
<keyword evidence="4" id="KW-1185">Reference proteome</keyword>
<protein>
    <recommendedName>
        <fullName evidence="2">UPF0102 protein EDC19_0717</fullName>
    </recommendedName>
</protein>
<dbReference type="RefSeq" id="WP_243116972.1">
    <property type="nucleotide sequence ID" value="NZ_SMGQ01000011.1"/>
</dbReference>
<dbReference type="AlphaFoldDB" id="A0A4R1MYD5"/>
<dbReference type="Proteomes" id="UP000294545">
    <property type="component" value="Unassembled WGS sequence"/>
</dbReference>
<evidence type="ECO:0000256" key="1">
    <source>
        <dbReference type="ARBA" id="ARBA00006738"/>
    </source>
</evidence>
<dbReference type="InterPro" id="IPR003509">
    <property type="entry name" value="UPF0102_YraN-like"/>
</dbReference>
<dbReference type="NCBIfam" id="TIGR00252">
    <property type="entry name" value="YraN family protein"/>
    <property type="match status" value="1"/>
</dbReference>
<dbReference type="InterPro" id="IPR011856">
    <property type="entry name" value="tRNA_endonuc-like_dom_sf"/>
</dbReference>
<dbReference type="Gene3D" id="3.40.1350.10">
    <property type="match status" value="1"/>
</dbReference>
<name>A0A4R1MYD5_9FIRM</name>
<proteinExistence type="inferred from homology"/>
<keyword evidence="3" id="KW-0540">Nuclease</keyword>
<dbReference type="SUPFAM" id="SSF52980">
    <property type="entry name" value="Restriction endonuclease-like"/>
    <property type="match status" value="1"/>
</dbReference>
<comment type="caution">
    <text evidence="3">The sequence shown here is derived from an EMBL/GenBank/DDBJ whole genome shotgun (WGS) entry which is preliminary data.</text>
</comment>
<keyword evidence="3" id="KW-0378">Hydrolase</keyword>
<dbReference type="CDD" id="cd20736">
    <property type="entry name" value="PoNe_Nuclease"/>
    <property type="match status" value="1"/>
</dbReference>
<dbReference type="PANTHER" id="PTHR34039">
    <property type="entry name" value="UPF0102 PROTEIN YRAN"/>
    <property type="match status" value="1"/>
</dbReference>
<dbReference type="HAMAP" id="MF_00048">
    <property type="entry name" value="UPF0102"/>
    <property type="match status" value="1"/>
</dbReference>
<evidence type="ECO:0000313" key="3">
    <source>
        <dbReference type="EMBL" id="TCK98297.1"/>
    </source>
</evidence>
<gene>
    <name evidence="3" type="ORF">EDC19_0717</name>
</gene>
<dbReference type="EMBL" id="SMGQ01000011">
    <property type="protein sequence ID" value="TCK98297.1"/>
    <property type="molecule type" value="Genomic_DNA"/>
</dbReference>
<accession>A0A4R1MYD5</accession>
<comment type="similarity">
    <text evidence="1 2">Belongs to the UPF0102 family.</text>
</comment>
<dbReference type="GO" id="GO:0003676">
    <property type="term" value="F:nucleic acid binding"/>
    <property type="evidence" value="ECO:0007669"/>
    <property type="project" value="InterPro"/>
</dbReference>
<reference evidence="3 4" key="1">
    <citation type="submission" date="2019-03" db="EMBL/GenBank/DDBJ databases">
        <title>Genomic Encyclopedia of Type Strains, Phase IV (KMG-IV): sequencing the most valuable type-strain genomes for metagenomic binning, comparative biology and taxonomic classification.</title>
        <authorList>
            <person name="Goeker M."/>
        </authorList>
    </citation>
    <scope>NUCLEOTIDE SEQUENCE [LARGE SCALE GENOMIC DNA]</scope>
    <source>
        <strain evidence="3 4">DSM 24176</strain>
    </source>
</reference>
<dbReference type="Pfam" id="PF02021">
    <property type="entry name" value="UPF0102"/>
    <property type="match status" value="1"/>
</dbReference>
<dbReference type="PANTHER" id="PTHR34039:SF1">
    <property type="entry name" value="UPF0102 PROTEIN YRAN"/>
    <property type="match status" value="1"/>
</dbReference>